<name>X1I5W0_9ZZZZ</name>
<dbReference type="EMBL" id="BARU01044310">
    <property type="protein sequence ID" value="GAH77077.1"/>
    <property type="molecule type" value="Genomic_DNA"/>
</dbReference>
<gene>
    <name evidence="2" type="ORF">S03H2_67621</name>
</gene>
<keyword evidence="1" id="KW-0472">Membrane</keyword>
<reference evidence="2" key="1">
    <citation type="journal article" date="2014" name="Front. Microbiol.">
        <title>High frequency of phylogenetically diverse reductive dehalogenase-homologous genes in deep subseafloor sedimentary metagenomes.</title>
        <authorList>
            <person name="Kawai M."/>
            <person name="Futagami T."/>
            <person name="Toyoda A."/>
            <person name="Takaki Y."/>
            <person name="Nishi S."/>
            <person name="Hori S."/>
            <person name="Arai W."/>
            <person name="Tsubouchi T."/>
            <person name="Morono Y."/>
            <person name="Uchiyama I."/>
            <person name="Ito T."/>
            <person name="Fujiyama A."/>
            <person name="Inagaki F."/>
            <person name="Takami H."/>
        </authorList>
    </citation>
    <scope>NUCLEOTIDE SEQUENCE</scope>
    <source>
        <strain evidence="2">Expedition CK06-06</strain>
    </source>
</reference>
<comment type="caution">
    <text evidence="2">The sequence shown here is derived from an EMBL/GenBank/DDBJ whole genome shotgun (WGS) entry which is preliminary data.</text>
</comment>
<accession>X1I5W0</accession>
<proteinExistence type="predicted"/>
<organism evidence="2">
    <name type="scientific">marine sediment metagenome</name>
    <dbReference type="NCBI Taxonomy" id="412755"/>
    <lineage>
        <taxon>unclassified sequences</taxon>
        <taxon>metagenomes</taxon>
        <taxon>ecological metagenomes</taxon>
    </lineage>
</organism>
<keyword evidence="1" id="KW-1133">Transmembrane helix</keyword>
<sequence length="78" mass="8448">MEVDIPEETHPVLEGIYFIFIALSLGLNLIAAVIALYAVIGGPGLALRGPGGSMVRCVLVYVRTAKRGQENFHMFVCE</sequence>
<feature type="transmembrane region" description="Helical" evidence="1">
    <location>
        <begin position="16"/>
        <end position="40"/>
    </location>
</feature>
<evidence type="ECO:0000313" key="2">
    <source>
        <dbReference type="EMBL" id="GAH77077.1"/>
    </source>
</evidence>
<dbReference type="AlphaFoldDB" id="X1I5W0"/>
<protein>
    <submittedName>
        <fullName evidence="2">Uncharacterized protein</fullName>
    </submittedName>
</protein>
<evidence type="ECO:0000256" key="1">
    <source>
        <dbReference type="SAM" id="Phobius"/>
    </source>
</evidence>
<keyword evidence="1" id="KW-0812">Transmembrane</keyword>